<feature type="compositionally biased region" description="Low complexity" evidence="4">
    <location>
        <begin position="137"/>
        <end position="146"/>
    </location>
</feature>
<dbReference type="AlphaFoldDB" id="A0A9N9T0X3"/>
<evidence type="ECO:0000256" key="2">
    <source>
        <dbReference type="PROSITE-ProRule" id="PRU00108"/>
    </source>
</evidence>
<sequence length="201" mass="21267">MCTEYKNTKSKVNLQKNCDRHLKEKDLSHTKKIKISKEAKHVKIWFQNRRSKYKKMMKAAQVTGGTNNNGTPGGHSGLLGPNSNMPSSSPGPQGQNMMQGRIKMEGGGSSSGSPATGGYMQHPSPAPSSTPGSDMSAGGPQPAASPGAGGGGGGGWGDIKPHQQPIHPPPHSTSHPHPHPPPHNYLPQYSWYPTDNPGLLT</sequence>
<keyword evidence="2 3" id="KW-0539">Nucleus</keyword>
<feature type="compositionally biased region" description="Gly residues" evidence="4">
    <location>
        <begin position="147"/>
        <end position="157"/>
    </location>
</feature>
<evidence type="ECO:0000259" key="5">
    <source>
        <dbReference type="PROSITE" id="PS50071"/>
    </source>
</evidence>
<keyword evidence="7" id="KW-1185">Reference proteome</keyword>
<protein>
    <recommendedName>
        <fullName evidence="5">Homeobox domain-containing protein</fullName>
    </recommendedName>
</protein>
<evidence type="ECO:0000256" key="3">
    <source>
        <dbReference type="RuleBase" id="RU000682"/>
    </source>
</evidence>
<dbReference type="EMBL" id="OU898280">
    <property type="protein sequence ID" value="CAG9834301.1"/>
    <property type="molecule type" value="Genomic_DNA"/>
</dbReference>
<gene>
    <name evidence="6" type="ORF">DIABBA_LOCUS7627</name>
</gene>
<proteinExistence type="predicted"/>
<feature type="compositionally biased region" description="Low complexity" evidence="4">
    <location>
        <begin position="80"/>
        <end position="97"/>
    </location>
</feature>
<evidence type="ECO:0000256" key="1">
    <source>
        <dbReference type="ARBA" id="ARBA00004123"/>
    </source>
</evidence>
<dbReference type="InterPro" id="IPR009057">
    <property type="entry name" value="Homeodomain-like_sf"/>
</dbReference>
<dbReference type="SUPFAM" id="SSF46689">
    <property type="entry name" value="Homeodomain-like"/>
    <property type="match status" value="1"/>
</dbReference>
<evidence type="ECO:0000313" key="6">
    <source>
        <dbReference type="EMBL" id="CAG9834301.1"/>
    </source>
</evidence>
<dbReference type="GO" id="GO:0005634">
    <property type="term" value="C:nucleus"/>
    <property type="evidence" value="ECO:0007669"/>
    <property type="project" value="UniProtKB-SubCell"/>
</dbReference>
<dbReference type="GO" id="GO:0003677">
    <property type="term" value="F:DNA binding"/>
    <property type="evidence" value="ECO:0007669"/>
    <property type="project" value="UniProtKB-UniRule"/>
</dbReference>
<dbReference type="InterPro" id="IPR001356">
    <property type="entry name" value="HD"/>
</dbReference>
<feature type="region of interest" description="Disordered" evidence="4">
    <location>
        <begin position="56"/>
        <end position="201"/>
    </location>
</feature>
<dbReference type="Gene3D" id="1.10.10.60">
    <property type="entry name" value="Homeodomain-like"/>
    <property type="match status" value="1"/>
</dbReference>
<name>A0A9N9T0X3_DIABA</name>
<dbReference type="CDD" id="cd00086">
    <property type="entry name" value="homeodomain"/>
    <property type="match status" value="1"/>
</dbReference>
<dbReference type="Pfam" id="PF00046">
    <property type="entry name" value="Homeodomain"/>
    <property type="match status" value="1"/>
</dbReference>
<keyword evidence="2 3" id="KW-0371">Homeobox</keyword>
<feature type="DNA-binding region" description="Homeobox" evidence="2">
    <location>
        <begin position="42"/>
        <end position="57"/>
    </location>
</feature>
<reference evidence="6" key="1">
    <citation type="submission" date="2022-01" db="EMBL/GenBank/DDBJ databases">
        <authorList>
            <person name="King R."/>
        </authorList>
    </citation>
    <scope>NUCLEOTIDE SEQUENCE</scope>
</reference>
<evidence type="ECO:0000313" key="7">
    <source>
        <dbReference type="Proteomes" id="UP001153709"/>
    </source>
</evidence>
<dbReference type="PROSITE" id="PS50071">
    <property type="entry name" value="HOMEOBOX_2"/>
    <property type="match status" value="1"/>
</dbReference>
<feature type="domain" description="Homeobox" evidence="5">
    <location>
        <begin position="40"/>
        <end position="56"/>
    </location>
</feature>
<dbReference type="OrthoDB" id="6159439at2759"/>
<comment type="subcellular location">
    <subcellularLocation>
        <location evidence="1 2 3">Nucleus</location>
    </subcellularLocation>
</comment>
<organism evidence="6 7">
    <name type="scientific">Diabrotica balteata</name>
    <name type="common">Banded cucumber beetle</name>
    <dbReference type="NCBI Taxonomy" id="107213"/>
    <lineage>
        <taxon>Eukaryota</taxon>
        <taxon>Metazoa</taxon>
        <taxon>Ecdysozoa</taxon>
        <taxon>Arthropoda</taxon>
        <taxon>Hexapoda</taxon>
        <taxon>Insecta</taxon>
        <taxon>Pterygota</taxon>
        <taxon>Neoptera</taxon>
        <taxon>Endopterygota</taxon>
        <taxon>Coleoptera</taxon>
        <taxon>Polyphaga</taxon>
        <taxon>Cucujiformia</taxon>
        <taxon>Chrysomeloidea</taxon>
        <taxon>Chrysomelidae</taxon>
        <taxon>Galerucinae</taxon>
        <taxon>Diabroticina</taxon>
        <taxon>Diabroticites</taxon>
        <taxon>Diabrotica</taxon>
    </lineage>
</organism>
<dbReference type="Proteomes" id="UP001153709">
    <property type="component" value="Chromosome 5"/>
</dbReference>
<accession>A0A9N9T0X3</accession>
<evidence type="ECO:0000256" key="4">
    <source>
        <dbReference type="SAM" id="MobiDB-lite"/>
    </source>
</evidence>
<keyword evidence="2 3" id="KW-0238">DNA-binding</keyword>